<dbReference type="InterPro" id="IPR027417">
    <property type="entry name" value="P-loop_NTPase"/>
</dbReference>
<dbReference type="PROSITE" id="PS00211">
    <property type="entry name" value="ABC_TRANSPORTER_1"/>
    <property type="match status" value="1"/>
</dbReference>
<sequence length="307" mass="34092">MTDVIKTRLLSKTYGKADIVKNVNMTVKKGSIYGFLGPNGAGKSTLMKMLLGLVRPSGGEIELFGSRMLPGSVEPLKRIGHMIETPVFYEKLTAEQNLALHGEYMGFYNQDAMKESLSMVGLIGIEGKPVKQYSLGMRQRLGIARAISTRPELLLLDEPINGLDPSGIQEMRSLFRRLRDEFGMTLLVSSHLLGEIEQVADVIGVIDMGVLVREVTMEDIRASRTDYVEIVTADAKQAAYVLEEKLGIRNFKLIGERTLRVYDRNVPQDELAKGLILNGVSVESINRRHHSLEDFFLELTKGGAVHA</sequence>
<evidence type="ECO:0000259" key="5">
    <source>
        <dbReference type="PROSITE" id="PS50893"/>
    </source>
</evidence>
<organism evidence="6 7">
    <name type="scientific">Paenibacillus agaridevorans</name>
    <dbReference type="NCBI Taxonomy" id="171404"/>
    <lineage>
        <taxon>Bacteria</taxon>
        <taxon>Bacillati</taxon>
        <taxon>Bacillota</taxon>
        <taxon>Bacilli</taxon>
        <taxon>Bacillales</taxon>
        <taxon>Paenibacillaceae</taxon>
        <taxon>Paenibacillus</taxon>
    </lineage>
</organism>
<dbReference type="InterPro" id="IPR017871">
    <property type="entry name" value="ABC_transporter-like_CS"/>
</dbReference>
<dbReference type="PANTHER" id="PTHR43335">
    <property type="entry name" value="ABC TRANSPORTER, ATP-BINDING PROTEIN"/>
    <property type="match status" value="1"/>
</dbReference>
<keyword evidence="4 6" id="KW-0067">ATP-binding</keyword>
<dbReference type="GO" id="GO:0005524">
    <property type="term" value="F:ATP binding"/>
    <property type="evidence" value="ECO:0007669"/>
    <property type="project" value="UniProtKB-KW"/>
</dbReference>
<name>A0A2R5F316_9BACL</name>
<evidence type="ECO:0000313" key="6">
    <source>
        <dbReference type="EMBL" id="GBG10753.1"/>
    </source>
</evidence>
<feature type="domain" description="ABC transporter" evidence="5">
    <location>
        <begin position="5"/>
        <end position="233"/>
    </location>
</feature>
<reference evidence="6 7" key="1">
    <citation type="submission" date="2017-08" db="EMBL/GenBank/DDBJ databases">
        <title>Substantial Increase in Enzyme Production by Combined Drug-Resistance Mutations in Paenibacillus agaridevorans.</title>
        <authorList>
            <person name="Tanaka Y."/>
            <person name="Funane K."/>
            <person name="Hosaka T."/>
            <person name="Shiwa Y."/>
            <person name="Fujita N."/>
            <person name="Miyazaki T."/>
            <person name="Yoshikawa H."/>
            <person name="Murakami K."/>
            <person name="Kasahara K."/>
            <person name="Inaoka T."/>
            <person name="Hiraga Y."/>
            <person name="Ochi K."/>
        </authorList>
    </citation>
    <scope>NUCLEOTIDE SEQUENCE [LARGE SCALE GENOMIC DNA]</scope>
    <source>
        <strain evidence="6 7">T-3040</strain>
    </source>
</reference>
<dbReference type="EMBL" id="BDQX01000356">
    <property type="protein sequence ID" value="GBG10753.1"/>
    <property type="molecule type" value="Genomic_DNA"/>
</dbReference>
<dbReference type="AlphaFoldDB" id="A0A2R5F316"/>
<evidence type="ECO:0000256" key="2">
    <source>
        <dbReference type="ARBA" id="ARBA00022448"/>
    </source>
</evidence>
<evidence type="ECO:0000256" key="4">
    <source>
        <dbReference type="ARBA" id="ARBA00022840"/>
    </source>
</evidence>
<dbReference type="Proteomes" id="UP000245202">
    <property type="component" value="Unassembled WGS sequence"/>
</dbReference>
<dbReference type="Gene3D" id="3.40.50.300">
    <property type="entry name" value="P-loop containing nucleotide triphosphate hydrolases"/>
    <property type="match status" value="1"/>
</dbReference>
<proteinExistence type="inferred from homology"/>
<keyword evidence="2" id="KW-0813">Transport</keyword>
<dbReference type="Pfam" id="PF00005">
    <property type="entry name" value="ABC_tran"/>
    <property type="match status" value="1"/>
</dbReference>
<comment type="similarity">
    <text evidence="1">Belongs to the ABC transporter superfamily.</text>
</comment>
<comment type="caution">
    <text evidence="6">The sequence shown here is derived from an EMBL/GenBank/DDBJ whole genome shotgun (WGS) entry which is preliminary data.</text>
</comment>
<gene>
    <name evidence="6" type="ORF">PAT3040_05515</name>
</gene>
<dbReference type="SUPFAM" id="SSF52540">
    <property type="entry name" value="P-loop containing nucleoside triphosphate hydrolases"/>
    <property type="match status" value="1"/>
</dbReference>
<protein>
    <submittedName>
        <fullName evidence="6">Bacitracin ABC transporter ATP-binding protein</fullName>
    </submittedName>
</protein>
<evidence type="ECO:0000313" key="7">
    <source>
        <dbReference type="Proteomes" id="UP000245202"/>
    </source>
</evidence>
<dbReference type="InterPro" id="IPR003593">
    <property type="entry name" value="AAA+_ATPase"/>
</dbReference>
<dbReference type="GO" id="GO:0016887">
    <property type="term" value="F:ATP hydrolysis activity"/>
    <property type="evidence" value="ECO:0007669"/>
    <property type="project" value="InterPro"/>
</dbReference>
<dbReference type="PANTHER" id="PTHR43335:SF8">
    <property type="entry name" value="ABC TRANSPORTER, ATP-BINDING PROTEIN"/>
    <property type="match status" value="1"/>
</dbReference>
<dbReference type="InterPro" id="IPR003439">
    <property type="entry name" value="ABC_transporter-like_ATP-bd"/>
</dbReference>
<accession>A0A2R5F316</accession>
<keyword evidence="3" id="KW-0547">Nucleotide-binding</keyword>
<evidence type="ECO:0000256" key="1">
    <source>
        <dbReference type="ARBA" id="ARBA00005417"/>
    </source>
</evidence>
<keyword evidence="7" id="KW-1185">Reference proteome</keyword>
<dbReference type="PROSITE" id="PS50893">
    <property type="entry name" value="ABC_TRANSPORTER_2"/>
    <property type="match status" value="1"/>
</dbReference>
<dbReference type="RefSeq" id="WP_087569766.1">
    <property type="nucleotide sequence ID" value="NZ_BDQX01000356.1"/>
</dbReference>
<dbReference type="SMART" id="SM00382">
    <property type="entry name" value="AAA"/>
    <property type="match status" value="1"/>
</dbReference>
<evidence type="ECO:0000256" key="3">
    <source>
        <dbReference type="ARBA" id="ARBA00022741"/>
    </source>
</evidence>